<accession>A0A1M5PDF3</accession>
<evidence type="ECO:0000256" key="7">
    <source>
        <dbReference type="ARBA" id="ARBA00022798"/>
    </source>
</evidence>
<name>A0A1M5PDF3_9GAMM</name>
<dbReference type="Pfam" id="PF03007">
    <property type="entry name" value="WS_DGAT_cat"/>
    <property type="match status" value="1"/>
</dbReference>
<dbReference type="RefSeq" id="WP_072897375.1">
    <property type="nucleotide sequence ID" value="NZ_FQWZ01000004.1"/>
</dbReference>
<dbReference type="PANTHER" id="PTHR31650">
    <property type="entry name" value="O-ACYLTRANSFERASE (WSD1-LIKE) FAMILY PROTEIN"/>
    <property type="match status" value="1"/>
</dbReference>
<evidence type="ECO:0000256" key="1">
    <source>
        <dbReference type="ARBA" id="ARBA00004771"/>
    </source>
</evidence>
<keyword evidence="8" id="KW-0443">Lipid metabolism</keyword>
<protein>
    <recommendedName>
        <fullName evidence="4">diacylglycerol O-acyltransferase</fullName>
        <ecNumber evidence="4">2.3.1.20</ecNumber>
    </recommendedName>
</protein>
<evidence type="ECO:0000256" key="8">
    <source>
        <dbReference type="ARBA" id="ARBA00023098"/>
    </source>
</evidence>
<dbReference type="GO" id="GO:0071731">
    <property type="term" value="P:response to nitric oxide"/>
    <property type="evidence" value="ECO:0007669"/>
    <property type="project" value="TreeGrafter"/>
</dbReference>
<dbReference type="Proteomes" id="UP000199758">
    <property type="component" value="Unassembled WGS sequence"/>
</dbReference>
<dbReference type="GO" id="GO:0004144">
    <property type="term" value="F:diacylglycerol O-acyltransferase activity"/>
    <property type="evidence" value="ECO:0007669"/>
    <property type="project" value="UniProtKB-EC"/>
</dbReference>
<dbReference type="InterPro" id="IPR009721">
    <property type="entry name" value="O-acyltransferase_WSD1_C"/>
</dbReference>
<dbReference type="OrthoDB" id="9810950at2"/>
<comment type="similarity">
    <text evidence="3">Belongs to the long-chain O-acyltransferase family.</text>
</comment>
<evidence type="ECO:0000259" key="11">
    <source>
        <dbReference type="Pfam" id="PF03007"/>
    </source>
</evidence>
<gene>
    <name evidence="13" type="ORF">SAMN04488068_2173</name>
</gene>
<dbReference type="GO" id="GO:0001666">
    <property type="term" value="P:response to hypoxia"/>
    <property type="evidence" value="ECO:0007669"/>
    <property type="project" value="TreeGrafter"/>
</dbReference>
<keyword evidence="6 13" id="KW-0808">Transferase</keyword>
<keyword evidence="7" id="KW-0319">Glycerol metabolism</keyword>
<reference evidence="13 14" key="1">
    <citation type="submission" date="2016-11" db="EMBL/GenBank/DDBJ databases">
        <authorList>
            <person name="Jaros S."/>
            <person name="Januszkiewicz K."/>
            <person name="Wedrychowicz H."/>
        </authorList>
    </citation>
    <scope>NUCLEOTIDE SEQUENCE [LARGE SCALE GENOMIC DNA]</scope>
    <source>
        <strain evidence="13 14">CGMCC 1.7049</strain>
    </source>
</reference>
<evidence type="ECO:0000313" key="13">
    <source>
        <dbReference type="EMBL" id="SHG99762.1"/>
    </source>
</evidence>
<sequence>MKRFSLLDACLLGMESIDTPMHVGMLLTFRTNDASSESALQQRVARWRSYPPSVAPFNVVLPATAIGRIIRPGRTATHIDLDYHLRHSALPHPGGERELGVLISRLHSHPLDLRRPPWECHVIEGLPQGRFAVYLKLHRAVANDEQCRDLLHRWMSVDDSNEHQPPPWAAAQPWPQRSIITSPVHAALSALKGVRAQLRAVPELYHCLARATQEYPNGSISGLFKAPSTALNGMTGSQRRFATQTFALDRLERLAKTCHVAVDDVVMATIGGALRLYLLEMEALPPLSLVALRRVSIDEHRQTGGLIVDLETQLHDPIARLVAINRSHRAGMRHLRRMSKAARQQYNALMAAPLVLTQTTGTATRLPPLFNLIVNQTTLSQQPRYLDGAELDGVYPQGLLLRGQALSITAVRYAQTVTLGFTACRNSVPSAQRLAVHAGEALSELEQASGLADTRQMRVVSIHTATRARNRTTG</sequence>
<dbReference type="UniPathway" id="UPA00282"/>
<evidence type="ECO:0000256" key="3">
    <source>
        <dbReference type="ARBA" id="ARBA00009587"/>
    </source>
</evidence>
<dbReference type="GO" id="GO:0019432">
    <property type="term" value="P:triglyceride biosynthetic process"/>
    <property type="evidence" value="ECO:0007669"/>
    <property type="project" value="UniProtKB-UniPathway"/>
</dbReference>
<dbReference type="AlphaFoldDB" id="A0A1M5PDF3"/>
<evidence type="ECO:0000256" key="10">
    <source>
        <dbReference type="ARBA" id="ARBA00048109"/>
    </source>
</evidence>
<evidence type="ECO:0000256" key="4">
    <source>
        <dbReference type="ARBA" id="ARBA00013244"/>
    </source>
</evidence>
<dbReference type="PANTHER" id="PTHR31650:SF1">
    <property type="entry name" value="WAX ESTER SYNTHASE_DIACYLGLYCEROL ACYLTRANSFERASE 4-RELATED"/>
    <property type="match status" value="1"/>
</dbReference>
<dbReference type="GO" id="GO:0006071">
    <property type="term" value="P:glycerol metabolic process"/>
    <property type="evidence" value="ECO:0007669"/>
    <property type="project" value="UniProtKB-KW"/>
</dbReference>
<dbReference type="GO" id="GO:0051701">
    <property type="term" value="P:biological process involved in interaction with host"/>
    <property type="evidence" value="ECO:0007669"/>
    <property type="project" value="TreeGrafter"/>
</dbReference>
<dbReference type="InterPro" id="IPR004255">
    <property type="entry name" value="O-acyltransferase_WSD1_N"/>
</dbReference>
<keyword evidence="14" id="KW-1185">Reference proteome</keyword>
<organism evidence="13 14">
    <name type="scientific">Hydrocarboniphaga daqingensis</name>
    <dbReference type="NCBI Taxonomy" id="490188"/>
    <lineage>
        <taxon>Bacteria</taxon>
        <taxon>Pseudomonadati</taxon>
        <taxon>Pseudomonadota</taxon>
        <taxon>Gammaproteobacteria</taxon>
        <taxon>Nevskiales</taxon>
        <taxon>Nevskiaceae</taxon>
        <taxon>Hydrocarboniphaga</taxon>
    </lineage>
</organism>
<dbReference type="GO" id="GO:0005886">
    <property type="term" value="C:plasma membrane"/>
    <property type="evidence" value="ECO:0007669"/>
    <property type="project" value="TreeGrafter"/>
</dbReference>
<keyword evidence="9 13" id="KW-0012">Acyltransferase</keyword>
<evidence type="ECO:0000256" key="6">
    <source>
        <dbReference type="ARBA" id="ARBA00022679"/>
    </source>
</evidence>
<dbReference type="InterPro" id="IPR014292">
    <property type="entry name" value="Acyl_transf_WS/DGAT"/>
</dbReference>
<dbReference type="NCBIfam" id="TIGR02946">
    <property type="entry name" value="acyl_WS_DGAT"/>
    <property type="match status" value="1"/>
</dbReference>
<dbReference type="EC" id="2.3.1.20" evidence="4"/>
<keyword evidence="5" id="KW-0444">Lipid biosynthesis</keyword>
<evidence type="ECO:0000259" key="12">
    <source>
        <dbReference type="Pfam" id="PF06974"/>
    </source>
</evidence>
<evidence type="ECO:0000256" key="5">
    <source>
        <dbReference type="ARBA" id="ARBA00022516"/>
    </source>
</evidence>
<evidence type="ECO:0000256" key="9">
    <source>
        <dbReference type="ARBA" id="ARBA00023315"/>
    </source>
</evidence>
<evidence type="ECO:0000313" key="14">
    <source>
        <dbReference type="Proteomes" id="UP000199758"/>
    </source>
</evidence>
<dbReference type="InterPro" id="IPR045034">
    <property type="entry name" value="O-acyltransferase_WSD1-like"/>
</dbReference>
<comment type="pathway">
    <text evidence="1">Glycerolipid metabolism; triacylglycerol biosynthesis.</text>
</comment>
<feature type="domain" description="O-acyltransferase WSD1 C-terminal" evidence="12">
    <location>
        <begin position="303"/>
        <end position="445"/>
    </location>
</feature>
<comment type="pathway">
    <text evidence="2">Lipid metabolism.</text>
</comment>
<feature type="domain" description="O-acyltransferase WSD1-like N-terminal" evidence="11">
    <location>
        <begin position="6"/>
        <end position="266"/>
    </location>
</feature>
<dbReference type="Pfam" id="PF06974">
    <property type="entry name" value="WS_DGAT_C"/>
    <property type="match status" value="1"/>
</dbReference>
<comment type="catalytic activity">
    <reaction evidence="10">
        <text>an acyl-CoA + a 1,2-diacyl-sn-glycerol = a triacyl-sn-glycerol + CoA</text>
        <dbReference type="Rhea" id="RHEA:10868"/>
        <dbReference type="ChEBI" id="CHEBI:17815"/>
        <dbReference type="ChEBI" id="CHEBI:57287"/>
        <dbReference type="ChEBI" id="CHEBI:58342"/>
        <dbReference type="ChEBI" id="CHEBI:64615"/>
        <dbReference type="EC" id="2.3.1.20"/>
    </reaction>
</comment>
<dbReference type="EMBL" id="FQWZ01000004">
    <property type="protein sequence ID" value="SHG99762.1"/>
    <property type="molecule type" value="Genomic_DNA"/>
</dbReference>
<dbReference type="STRING" id="490188.SAMN04488068_2173"/>
<evidence type="ECO:0000256" key="2">
    <source>
        <dbReference type="ARBA" id="ARBA00005189"/>
    </source>
</evidence>
<proteinExistence type="inferred from homology"/>